<dbReference type="Proteomes" id="UP001330812">
    <property type="component" value="Chromosome"/>
</dbReference>
<evidence type="ECO:0000313" key="2">
    <source>
        <dbReference type="Proteomes" id="UP001330812"/>
    </source>
</evidence>
<dbReference type="RefSeq" id="WP_326566978.1">
    <property type="nucleotide sequence ID" value="NZ_CP142149.1"/>
</dbReference>
<evidence type="ECO:0000313" key="1">
    <source>
        <dbReference type="EMBL" id="WSE27975.1"/>
    </source>
</evidence>
<gene>
    <name evidence="1" type="ORF">VSH64_34740</name>
</gene>
<dbReference type="EMBL" id="CP142149">
    <property type="protein sequence ID" value="WSE27975.1"/>
    <property type="molecule type" value="Genomic_DNA"/>
</dbReference>
<sequence length="174" mass="18402">MYTPPDPFGPSGPEEFTGLLDDLFRKVEDKVKEIVDNLAYWEGGGATEYRNRAQAQREAVEAIGGQGGKADAISAWLITIAKLNVKFMTSLLGMVANFVGKLVEAALEAATVVELPFTVKDLAGAIGGLVTDGINGLGTIANQLMESVGSIRDAKGLMNDPRLPGGLWPQAVNL</sequence>
<accession>A0ABZ1I0N6</accession>
<name>A0ABZ1I0N6_9PSEU</name>
<reference evidence="1 2" key="1">
    <citation type="journal article" date="2015" name="Int. J. Syst. Evol. Microbiol.">
        <title>Amycolatopsis rhabdoformis sp. nov., an actinomycete isolated from a tropical forest soil.</title>
        <authorList>
            <person name="Souza W.R."/>
            <person name="Silva R.E."/>
            <person name="Goodfellow M."/>
            <person name="Busarakam K."/>
            <person name="Figueiro F.S."/>
            <person name="Ferreira D."/>
            <person name="Rodrigues-Filho E."/>
            <person name="Moraes L.A.B."/>
            <person name="Zucchi T.D."/>
        </authorList>
    </citation>
    <scope>NUCLEOTIDE SEQUENCE [LARGE SCALE GENOMIC DNA]</scope>
    <source>
        <strain evidence="1 2">NCIMB 14900</strain>
    </source>
</reference>
<evidence type="ECO:0008006" key="3">
    <source>
        <dbReference type="Google" id="ProtNLM"/>
    </source>
</evidence>
<keyword evidence="2" id="KW-1185">Reference proteome</keyword>
<organism evidence="1 2">
    <name type="scientific">Amycolatopsis rhabdoformis</name>
    <dbReference type="NCBI Taxonomy" id="1448059"/>
    <lineage>
        <taxon>Bacteria</taxon>
        <taxon>Bacillati</taxon>
        <taxon>Actinomycetota</taxon>
        <taxon>Actinomycetes</taxon>
        <taxon>Pseudonocardiales</taxon>
        <taxon>Pseudonocardiaceae</taxon>
        <taxon>Amycolatopsis</taxon>
    </lineage>
</organism>
<protein>
    <recommendedName>
        <fullName evidence="3">WXG100 family type VII secretion target</fullName>
    </recommendedName>
</protein>
<proteinExistence type="predicted"/>